<organism evidence="2 3">
    <name type="scientific">Trametes pubescens</name>
    <name type="common">White-rot fungus</name>
    <dbReference type="NCBI Taxonomy" id="154538"/>
    <lineage>
        <taxon>Eukaryota</taxon>
        <taxon>Fungi</taxon>
        <taxon>Dikarya</taxon>
        <taxon>Basidiomycota</taxon>
        <taxon>Agaricomycotina</taxon>
        <taxon>Agaricomycetes</taxon>
        <taxon>Polyporales</taxon>
        <taxon>Polyporaceae</taxon>
        <taxon>Trametes</taxon>
    </lineage>
</organism>
<keyword evidence="3" id="KW-1185">Reference proteome</keyword>
<sequence length="159" mass="17435">MYSALWVESNGMHTYPQCSLHQIIIALFTRQHCIPEFLKFLTCARATAEFCAALATNRTLAGEDLSRLSDARSTPATPARDGRGRAAQEEKASALRRDCARQIYDDLVVHFLIYIQQAARTAVRGARSQKLGRGGAVRLKGARPPLSPAAPNSKLRLGN</sequence>
<proteinExistence type="predicted"/>
<accession>A0A1M2W1Z5</accession>
<evidence type="ECO:0000313" key="3">
    <source>
        <dbReference type="Proteomes" id="UP000184267"/>
    </source>
</evidence>
<gene>
    <name evidence="2" type="ORF">TRAPUB_9677</name>
</gene>
<dbReference type="EMBL" id="MNAD01000362">
    <property type="protein sequence ID" value="OJT13782.1"/>
    <property type="molecule type" value="Genomic_DNA"/>
</dbReference>
<dbReference type="Proteomes" id="UP000184267">
    <property type="component" value="Unassembled WGS sequence"/>
</dbReference>
<evidence type="ECO:0000313" key="2">
    <source>
        <dbReference type="EMBL" id="OJT13782.1"/>
    </source>
</evidence>
<name>A0A1M2W1Z5_TRAPU</name>
<protein>
    <submittedName>
        <fullName evidence="2">Uncharacterized protein</fullName>
    </submittedName>
</protein>
<dbReference type="AlphaFoldDB" id="A0A1M2W1Z5"/>
<reference evidence="2 3" key="1">
    <citation type="submission" date="2016-10" db="EMBL/GenBank/DDBJ databases">
        <title>Genome sequence of the basidiomycete white-rot fungus Trametes pubescens.</title>
        <authorList>
            <person name="Makela M.R."/>
            <person name="Granchi Z."/>
            <person name="Peng M."/>
            <person name="De Vries R.P."/>
            <person name="Grigoriev I."/>
            <person name="Riley R."/>
            <person name="Hilden K."/>
        </authorList>
    </citation>
    <scope>NUCLEOTIDE SEQUENCE [LARGE SCALE GENOMIC DNA]</scope>
    <source>
        <strain evidence="2 3">FBCC735</strain>
    </source>
</reference>
<comment type="caution">
    <text evidence="2">The sequence shown here is derived from an EMBL/GenBank/DDBJ whole genome shotgun (WGS) entry which is preliminary data.</text>
</comment>
<evidence type="ECO:0000256" key="1">
    <source>
        <dbReference type="SAM" id="MobiDB-lite"/>
    </source>
</evidence>
<feature type="region of interest" description="Disordered" evidence="1">
    <location>
        <begin position="66"/>
        <end position="90"/>
    </location>
</feature>
<feature type="region of interest" description="Disordered" evidence="1">
    <location>
        <begin position="134"/>
        <end position="159"/>
    </location>
</feature>
<feature type="compositionally biased region" description="Basic and acidic residues" evidence="1">
    <location>
        <begin position="80"/>
        <end position="90"/>
    </location>
</feature>